<evidence type="ECO:0000313" key="8">
    <source>
        <dbReference type="Proteomes" id="UP000029844"/>
    </source>
</evidence>
<dbReference type="eggNOG" id="COG0111">
    <property type="taxonomic scope" value="Bacteria"/>
</dbReference>
<name>A0A099WF60_9LIST</name>
<dbReference type="Gene3D" id="3.40.50.720">
    <property type="entry name" value="NAD(P)-binding Rossmann-like Domain"/>
    <property type="match status" value="2"/>
</dbReference>
<evidence type="ECO:0000256" key="1">
    <source>
        <dbReference type="ARBA" id="ARBA00005854"/>
    </source>
</evidence>
<dbReference type="EMBL" id="JNFA01000003">
    <property type="protein sequence ID" value="KGL44364.1"/>
    <property type="molecule type" value="Genomic_DNA"/>
</dbReference>
<proteinExistence type="inferred from homology"/>
<dbReference type="InterPro" id="IPR006139">
    <property type="entry name" value="D-isomer_2_OHA_DH_cat_dom"/>
</dbReference>
<feature type="domain" description="D-isomer specific 2-hydroxyacid dehydrogenase NAD-binding" evidence="6">
    <location>
        <begin position="104"/>
        <end position="278"/>
    </location>
</feature>
<dbReference type="Proteomes" id="UP000029844">
    <property type="component" value="Unassembled WGS sequence"/>
</dbReference>
<evidence type="ECO:0000256" key="2">
    <source>
        <dbReference type="ARBA" id="ARBA00023002"/>
    </source>
</evidence>
<sequence>MKILFTMPIPEDLQEKQQAQFPDNTYHYIEDIRACDTLSEINCIVSYGSDITEEVLERATNLRWLMVFSAGIEELPHAKLQDKNITVTNVRGIHAIPMAEFAFSYMLSYVKQLPHFAAKQQEHQWGRADHQISELANQTLIIVGTGAIGTQIAHLAKAFQMKVIGINTTGKQKVPFDKTVQTKDITTVLPEGDFIISILPETNATKGFYQKHHFQTMKKSAVFINIGRGSAITEEVLIDIAKQQTIAHMYLDVTPIEPLPENHALWSFPNVTITPHVSAHSPRYLYRSFDIWLENLERFQKQEPLLNTRQLDRGY</sequence>
<evidence type="ECO:0000256" key="3">
    <source>
        <dbReference type="ARBA" id="ARBA00023027"/>
    </source>
</evidence>
<gene>
    <name evidence="7" type="ORF">EP57_01870</name>
</gene>
<comment type="caution">
    <text evidence="7">The sequence shown here is derived from an EMBL/GenBank/DDBJ whole genome shotgun (WGS) entry which is preliminary data.</text>
</comment>
<dbReference type="InterPro" id="IPR006140">
    <property type="entry name" value="D-isomer_DH_NAD-bd"/>
</dbReference>
<comment type="similarity">
    <text evidence="1 4">Belongs to the D-isomer specific 2-hydroxyacid dehydrogenase family.</text>
</comment>
<dbReference type="CDD" id="cd05300">
    <property type="entry name" value="2-Hacid_dh_1"/>
    <property type="match status" value="1"/>
</dbReference>
<accession>A0A099WF60</accession>
<dbReference type="RefSeq" id="WP_036083643.1">
    <property type="nucleotide sequence ID" value="NZ_CBCSHQ010000022.1"/>
</dbReference>
<dbReference type="GeneID" id="58716188"/>
<keyword evidence="3" id="KW-0520">NAD</keyword>
<evidence type="ECO:0000313" key="7">
    <source>
        <dbReference type="EMBL" id="KGL44364.1"/>
    </source>
</evidence>
<keyword evidence="2 4" id="KW-0560">Oxidoreductase</keyword>
<protein>
    <submittedName>
        <fullName evidence="7">Uncharacterized protein</fullName>
    </submittedName>
</protein>
<dbReference type="PANTHER" id="PTHR43333:SF1">
    <property type="entry name" value="D-ISOMER SPECIFIC 2-HYDROXYACID DEHYDROGENASE NAD-BINDING DOMAIN-CONTAINING PROTEIN"/>
    <property type="match status" value="1"/>
</dbReference>
<dbReference type="GO" id="GO:0051287">
    <property type="term" value="F:NAD binding"/>
    <property type="evidence" value="ECO:0007669"/>
    <property type="project" value="InterPro"/>
</dbReference>
<dbReference type="GO" id="GO:0016616">
    <property type="term" value="F:oxidoreductase activity, acting on the CH-OH group of donors, NAD or NADP as acceptor"/>
    <property type="evidence" value="ECO:0007669"/>
    <property type="project" value="InterPro"/>
</dbReference>
<dbReference type="InterPro" id="IPR036291">
    <property type="entry name" value="NAD(P)-bd_dom_sf"/>
</dbReference>
<dbReference type="SUPFAM" id="SSF52283">
    <property type="entry name" value="Formate/glycerate dehydrogenase catalytic domain-like"/>
    <property type="match status" value="1"/>
</dbReference>
<evidence type="ECO:0000259" key="6">
    <source>
        <dbReference type="Pfam" id="PF02826"/>
    </source>
</evidence>
<organism evidence="7 8">
    <name type="scientific">Listeria booriae</name>
    <dbReference type="NCBI Taxonomy" id="1552123"/>
    <lineage>
        <taxon>Bacteria</taxon>
        <taxon>Bacillati</taxon>
        <taxon>Bacillota</taxon>
        <taxon>Bacilli</taxon>
        <taxon>Bacillales</taxon>
        <taxon>Listeriaceae</taxon>
        <taxon>Listeria</taxon>
    </lineage>
</organism>
<dbReference type="FunFam" id="3.40.50.720:FF:000363">
    <property type="entry name" value="D-isomer specific 2-hydroxyacid dehydrogenase"/>
    <property type="match status" value="1"/>
</dbReference>
<dbReference type="OrthoDB" id="9805416at2"/>
<dbReference type="STRING" id="1552123.EP57_01870"/>
<dbReference type="PANTHER" id="PTHR43333">
    <property type="entry name" value="2-HACID_DH_C DOMAIN-CONTAINING PROTEIN"/>
    <property type="match status" value="1"/>
</dbReference>
<dbReference type="Pfam" id="PF00389">
    <property type="entry name" value="2-Hacid_dh"/>
    <property type="match status" value="1"/>
</dbReference>
<reference evidence="7 8" key="1">
    <citation type="submission" date="2014-05" db="EMBL/GenBank/DDBJ databases">
        <title>Novel Listeriaceae from food processing environments.</title>
        <authorList>
            <person name="den Bakker H.C."/>
        </authorList>
    </citation>
    <scope>NUCLEOTIDE SEQUENCE [LARGE SCALE GENOMIC DNA]</scope>
    <source>
        <strain evidence="7 8">FSL A5-0281</strain>
    </source>
</reference>
<evidence type="ECO:0000259" key="5">
    <source>
        <dbReference type="Pfam" id="PF00389"/>
    </source>
</evidence>
<feature type="domain" description="D-isomer specific 2-hydroxyacid dehydrogenase catalytic" evidence="5">
    <location>
        <begin position="20"/>
        <end position="307"/>
    </location>
</feature>
<dbReference type="SUPFAM" id="SSF51735">
    <property type="entry name" value="NAD(P)-binding Rossmann-fold domains"/>
    <property type="match status" value="1"/>
</dbReference>
<keyword evidence="8" id="KW-1185">Reference proteome</keyword>
<dbReference type="Pfam" id="PF02826">
    <property type="entry name" value="2-Hacid_dh_C"/>
    <property type="match status" value="1"/>
</dbReference>
<dbReference type="AlphaFoldDB" id="A0A099WF60"/>
<evidence type="ECO:0000256" key="4">
    <source>
        <dbReference type="RuleBase" id="RU003719"/>
    </source>
</evidence>